<dbReference type="EMBL" id="BMXR01000004">
    <property type="protein sequence ID" value="GGX50594.1"/>
    <property type="molecule type" value="Genomic_DNA"/>
</dbReference>
<reference evidence="2" key="2">
    <citation type="submission" date="2020-09" db="EMBL/GenBank/DDBJ databases">
        <authorList>
            <person name="Sun Q."/>
            <person name="Kim S."/>
        </authorList>
    </citation>
    <scope>NUCLEOTIDE SEQUENCE</scope>
    <source>
        <strain evidence="2">KCTC 22169</strain>
    </source>
</reference>
<dbReference type="Proteomes" id="UP000626148">
    <property type="component" value="Unassembled WGS sequence"/>
</dbReference>
<name>A0A918K5G4_9GAMM</name>
<evidence type="ECO:0000256" key="1">
    <source>
        <dbReference type="SAM" id="MobiDB-lite"/>
    </source>
</evidence>
<keyword evidence="3" id="KW-1185">Reference proteome</keyword>
<proteinExistence type="predicted"/>
<evidence type="ECO:0000313" key="2">
    <source>
        <dbReference type="EMBL" id="GGX50594.1"/>
    </source>
</evidence>
<reference evidence="2" key="1">
    <citation type="journal article" date="2014" name="Int. J. Syst. Evol. Microbiol.">
        <title>Complete genome sequence of Corynebacterium casei LMG S-19264T (=DSM 44701T), isolated from a smear-ripened cheese.</title>
        <authorList>
            <consortium name="US DOE Joint Genome Institute (JGI-PGF)"/>
            <person name="Walter F."/>
            <person name="Albersmeier A."/>
            <person name="Kalinowski J."/>
            <person name="Ruckert C."/>
        </authorList>
    </citation>
    <scope>NUCLEOTIDE SEQUENCE</scope>
    <source>
        <strain evidence="2">KCTC 22169</strain>
    </source>
</reference>
<feature type="compositionally biased region" description="Basic residues" evidence="1">
    <location>
        <begin position="82"/>
        <end position="92"/>
    </location>
</feature>
<gene>
    <name evidence="2" type="ORF">GCM10007392_17200</name>
</gene>
<feature type="region of interest" description="Disordered" evidence="1">
    <location>
        <begin position="80"/>
        <end position="106"/>
    </location>
</feature>
<sequence>MGMRARAEAVKASLIEILGRPEVFEQRFAAWRLECAAVLESLPAEEREALLSELQGLIEENRSLFEQESEALVRSLVGERKEHHKARSARARRYSDVGKMGSGGGE</sequence>
<organism evidence="2 3">
    <name type="scientific">Saccharospirillum salsuginis</name>
    <dbReference type="NCBI Taxonomy" id="418750"/>
    <lineage>
        <taxon>Bacteria</taxon>
        <taxon>Pseudomonadati</taxon>
        <taxon>Pseudomonadota</taxon>
        <taxon>Gammaproteobacteria</taxon>
        <taxon>Oceanospirillales</taxon>
        <taxon>Saccharospirillaceae</taxon>
        <taxon>Saccharospirillum</taxon>
    </lineage>
</organism>
<dbReference type="AlphaFoldDB" id="A0A918K5G4"/>
<accession>A0A918K5G4</accession>
<evidence type="ECO:0000313" key="3">
    <source>
        <dbReference type="Proteomes" id="UP000626148"/>
    </source>
</evidence>
<comment type="caution">
    <text evidence="2">The sequence shown here is derived from an EMBL/GenBank/DDBJ whole genome shotgun (WGS) entry which is preliminary data.</text>
</comment>
<protein>
    <submittedName>
        <fullName evidence="2">Uncharacterized protein</fullName>
    </submittedName>
</protein>